<evidence type="ECO:0000313" key="2">
    <source>
        <dbReference type="EMBL" id="EGT45694.1"/>
    </source>
</evidence>
<dbReference type="InterPro" id="IPR012885">
    <property type="entry name" value="F-box_Sdz-33"/>
</dbReference>
<feature type="domain" description="F-box" evidence="1">
    <location>
        <begin position="6"/>
        <end position="52"/>
    </location>
</feature>
<keyword evidence="3" id="KW-1185">Reference proteome</keyword>
<dbReference type="Proteomes" id="UP000008068">
    <property type="component" value="Unassembled WGS sequence"/>
</dbReference>
<accession>G0MC63</accession>
<name>G0MC63_CAEBE</name>
<dbReference type="HOGENOM" id="CLU_028840_1_3_1"/>
<dbReference type="EMBL" id="GL379789">
    <property type="protein sequence ID" value="EGT45694.1"/>
    <property type="molecule type" value="Genomic_DNA"/>
</dbReference>
<protein>
    <recommendedName>
        <fullName evidence="1">F-box domain-containing protein</fullName>
    </recommendedName>
</protein>
<dbReference type="Pfam" id="PF07735">
    <property type="entry name" value="FBA_2"/>
    <property type="match status" value="1"/>
</dbReference>
<proteinExistence type="predicted"/>
<dbReference type="PROSITE" id="PS50181">
    <property type="entry name" value="FBOX"/>
    <property type="match status" value="1"/>
</dbReference>
<reference evidence="3" key="1">
    <citation type="submission" date="2011-07" db="EMBL/GenBank/DDBJ databases">
        <authorList>
            <consortium name="Caenorhabditis brenneri Sequencing and Analysis Consortium"/>
            <person name="Wilson R.K."/>
        </authorList>
    </citation>
    <scope>NUCLEOTIDE SEQUENCE [LARGE SCALE GENOMIC DNA]</scope>
    <source>
        <strain evidence="3">PB2801</strain>
    </source>
</reference>
<dbReference type="InterPro" id="IPR001810">
    <property type="entry name" value="F-box_dom"/>
</dbReference>
<organism evidence="3">
    <name type="scientific">Caenorhabditis brenneri</name>
    <name type="common">Nematode worm</name>
    <dbReference type="NCBI Taxonomy" id="135651"/>
    <lineage>
        <taxon>Eukaryota</taxon>
        <taxon>Metazoa</taxon>
        <taxon>Ecdysozoa</taxon>
        <taxon>Nematoda</taxon>
        <taxon>Chromadorea</taxon>
        <taxon>Rhabditida</taxon>
        <taxon>Rhabditina</taxon>
        <taxon>Rhabditomorpha</taxon>
        <taxon>Rhabditoidea</taxon>
        <taxon>Rhabditidae</taxon>
        <taxon>Peloderinae</taxon>
        <taxon>Caenorhabditis</taxon>
    </lineage>
</organism>
<dbReference type="AlphaFoldDB" id="G0MC63"/>
<sequence length="319" mass="37472">MAAAPSFPLYRLPAKVIVHLIRILKFQEMIAIASLSQKSKSLCKAANHKARIARVSICRFIHILVARDFDTDRFYFRFHYGPEDTQLATPTYIRVGSMRQGKTMECRSLEIDLIFEFFERRSFRSLVFRQGCEQLDLGVVKQKLRPFERLEISHEVNNEYSKKILTEMVKDANTLLCSINPYRNPEDFQKFLVQNLQEFEWNFTLDDLLICNSSMVYNNLLIRTNLSEKKINRFLKLWRNGANRNLKTMILAVEENSNVLEILRGLSYREFPNGQKRIVERAYPDENREIFGGFEICRVDGTKGTIFFDARGMVFYVWS</sequence>
<evidence type="ECO:0000259" key="1">
    <source>
        <dbReference type="PROSITE" id="PS50181"/>
    </source>
</evidence>
<dbReference type="FunCoup" id="G0MC63">
    <property type="interactions" value="2977"/>
</dbReference>
<evidence type="ECO:0000313" key="3">
    <source>
        <dbReference type="Proteomes" id="UP000008068"/>
    </source>
</evidence>
<dbReference type="InParanoid" id="G0MC63"/>
<dbReference type="PANTHER" id="PTHR22899:SF0">
    <property type="entry name" value="F-BOX ASSOCIATED DOMAIN-CONTAINING PROTEIN-RELATED"/>
    <property type="match status" value="1"/>
</dbReference>
<gene>
    <name evidence="2" type="ORF">CAEBREN_32759</name>
</gene>
<dbReference type="PANTHER" id="PTHR22899">
    <property type="entry name" value="CYCLIN-RELATED F-BOX FAMILY"/>
    <property type="match status" value="1"/>
</dbReference>
<dbReference type="InterPro" id="IPR053222">
    <property type="entry name" value="Zygotic_Embryogenesis-Asso"/>
</dbReference>